<dbReference type="CDD" id="cd08504">
    <property type="entry name" value="PBP2_OppA"/>
    <property type="match status" value="1"/>
</dbReference>
<evidence type="ECO:0000256" key="1">
    <source>
        <dbReference type="ARBA" id="ARBA00004196"/>
    </source>
</evidence>
<reference evidence="7" key="2">
    <citation type="journal article" date="2021" name="PeerJ">
        <title>Extensive microbial diversity within the chicken gut microbiome revealed by metagenomics and culture.</title>
        <authorList>
            <person name="Gilroy R."/>
            <person name="Ravi A."/>
            <person name="Getino M."/>
            <person name="Pursley I."/>
            <person name="Horton D.L."/>
            <person name="Alikhan N.F."/>
            <person name="Baker D."/>
            <person name="Gharbi K."/>
            <person name="Hall N."/>
            <person name="Watson M."/>
            <person name="Adriaenssens E.M."/>
            <person name="Foster-Nyarko E."/>
            <person name="Jarju S."/>
            <person name="Secka A."/>
            <person name="Antonio M."/>
            <person name="Oren A."/>
            <person name="Chaudhuri R.R."/>
            <person name="La Ragione R."/>
            <person name="Hildebrand F."/>
            <person name="Pallen M.J."/>
        </authorList>
    </citation>
    <scope>NUCLEOTIDE SEQUENCE</scope>
    <source>
        <strain evidence="7">ChiSjej1B19-7085</strain>
    </source>
</reference>
<protein>
    <submittedName>
        <fullName evidence="7">Peptide ABC transporter substrate-binding protein</fullName>
    </submittedName>
</protein>
<dbReference type="Gene3D" id="3.40.190.10">
    <property type="entry name" value="Periplasmic binding protein-like II"/>
    <property type="match status" value="1"/>
</dbReference>
<proteinExistence type="inferred from homology"/>
<dbReference type="GO" id="GO:0043190">
    <property type="term" value="C:ATP-binding cassette (ABC) transporter complex"/>
    <property type="evidence" value="ECO:0007669"/>
    <property type="project" value="InterPro"/>
</dbReference>
<comment type="similarity">
    <text evidence="2">Belongs to the bacterial solute-binding protein 5 family.</text>
</comment>
<sequence>MFARRAAALALALLLAVLCCGCSQEEERPEYADKTIKYHLDTEPRTLDPQIAQDSSSLLVIQAIYEGLARLDENGDPYPGAAESWDANADFTQFTFHLREDAVWSSRDADGNTIPVTAHDFVYAFRRAVDPRTGSQTCEPLYCIQNAQQIRSGELPVESLGVEATDDHTLVVTLAYSYEEFPALTASAPFMPCNETFFQSTSGKYGLETETVLGNGPFRIRNRYAWDHGKELTLARSSSYTGERDVIPSTLEFSIGDEADVSDPIAALSGGTVDAIAIPADTLDAARANGFSVTSFEDTTWGLLFNVSAIYQDSVNVMSSAEVRAAFVKTLPREALMEHVPENCSPASDIIPPLTTYCGQNYRELAGSDFFAVQDDTAAANLQPALAQLGTTMPTINVLCPDDPETRLMVNEMLTAWYAKLGYYFNMEPLPEDELLSRVQSGSYQIAVYPLRPSADGPDQILSMFRSDSTANYCGLADPNYDALLDAAQSAGGISGLESLKAAEQYLNDQFIFYPLYYESRYYACAEGVSGIIFRPYGAGVDFISAGKTD</sequence>
<dbReference type="InterPro" id="IPR030678">
    <property type="entry name" value="Peptide/Ni-bd"/>
</dbReference>
<comment type="subcellular location">
    <subcellularLocation>
        <location evidence="1">Cell envelope</location>
    </subcellularLocation>
</comment>
<dbReference type="GO" id="GO:0015833">
    <property type="term" value="P:peptide transport"/>
    <property type="evidence" value="ECO:0007669"/>
    <property type="project" value="TreeGrafter"/>
</dbReference>
<feature type="signal peptide" evidence="5">
    <location>
        <begin position="1"/>
        <end position="25"/>
    </location>
</feature>
<dbReference type="EMBL" id="DVHF01000048">
    <property type="protein sequence ID" value="HIR56812.1"/>
    <property type="molecule type" value="Genomic_DNA"/>
</dbReference>
<name>A0A9D1J0W2_9FIRM</name>
<dbReference type="Proteomes" id="UP000886785">
    <property type="component" value="Unassembled WGS sequence"/>
</dbReference>
<evidence type="ECO:0000313" key="7">
    <source>
        <dbReference type="EMBL" id="HIR56812.1"/>
    </source>
</evidence>
<evidence type="ECO:0000259" key="6">
    <source>
        <dbReference type="Pfam" id="PF00496"/>
    </source>
</evidence>
<keyword evidence="4 5" id="KW-0732">Signal</keyword>
<dbReference type="GO" id="GO:0030313">
    <property type="term" value="C:cell envelope"/>
    <property type="evidence" value="ECO:0007669"/>
    <property type="project" value="UniProtKB-SubCell"/>
</dbReference>
<accession>A0A9D1J0W2</accession>
<organism evidence="7 8">
    <name type="scientific">Candidatus Gallacutalibacter pullicola</name>
    <dbReference type="NCBI Taxonomy" id="2840830"/>
    <lineage>
        <taxon>Bacteria</taxon>
        <taxon>Bacillati</taxon>
        <taxon>Bacillota</taxon>
        <taxon>Clostridia</taxon>
        <taxon>Eubacteriales</taxon>
        <taxon>Candidatus Gallacutalibacter</taxon>
    </lineage>
</organism>
<evidence type="ECO:0000256" key="3">
    <source>
        <dbReference type="ARBA" id="ARBA00022448"/>
    </source>
</evidence>
<dbReference type="GO" id="GO:1904680">
    <property type="term" value="F:peptide transmembrane transporter activity"/>
    <property type="evidence" value="ECO:0007669"/>
    <property type="project" value="TreeGrafter"/>
</dbReference>
<dbReference type="Gene3D" id="3.90.76.10">
    <property type="entry name" value="Dipeptide-binding Protein, Domain 1"/>
    <property type="match status" value="1"/>
</dbReference>
<evidence type="ECO:0000313" key="8">
    <source>
        <dbReference type="Proteomes" id="UP000886785"/>
    </source>
</evidence>
<evidence type="ECO:0000256" key="5">
    <source>
        <dbReference type="SAM" id="SignalP"/>
    </source>
</evidence>
<gene>
    <name evidence="7" type="ORF">IAA54_04020</name>
</gene>
<dbReference type="SUPFAM" id="SSF53850">
    <property type="entry name" value="Periplasmic binding protein-like II"/>
    <property type="match status" value="1"/>
</dbReference>
<dbReference type="Pfam" id="PF00496">
    <property type="entry name" value="SBP_bac_5"/>
    <property type="match status" value="1"/>
</dbReference>
<dbReference type="GO" id="GO:0042597">
    <property type="term" value="C:periplasmic space"/>
    <property type="evidence" value="ECO:0007669"/>
    <property type="project" value="UniProtKB-ARBA"/>
</dbReference>
<dbReference type="PIRSF" id="PIRSF002741">
    <property type="entry name" value="MppA"/>
    <property type="match status" value="1"/>
</dbReference>
<dbReference type="PANTHER" id="PTHR30290:SF10">
    <property type="entry name" value="PERIPLASMIC OLIGOPEPTIDE-BINDING PROTEIN-RELATED"/>
    <property type="match status" value="1"/>
</dbReference>
<keyword evidence="3" id="KW-0813">Transport</keyword>
<dbReference type="InterPro" id="IPR000914">
    <property type="entry name" value="SBP_5_dom"/>
</dbReference>
<feature type="domain" description="Solute-binding protein family 5" evidence="6">
    <location>
        <begin position="77"/>
        <end position="471"/>
    </location>
</feature>
<evidence type="ECO:0000256" key="2">
    <source>
        <dbReference type="ARBA" id="ARBA00005695"/>
    </source>
</evidence>
<feature type="chain" id="PRO_5038525517" evidence="5">
    <location>
        <begin position="26"/>
        <end position="550"/>
    </location>
</feature>
<comment type="caution">
    <text evidence="7">The sequence shown here is derived from an EMBL/GenBank/DDBJ whole genome shotgun (WGS) entry which is preliminary data.</text>
</comment>
<dbReference type="PANTHER" id="PTHR30290">
    <property type="entry name" value="PERIPLASMIC BINDING COMPONENT OF ABC TRANSPORTER"/>
    <property type="match status" value="1"/>
</dbReference>
<evidence type="ECO:0000256" key="4">
    <source>
        <dbReference type="ARBA" id="ARBA00022729"/>
    </source>
</evidence>
<dbReference type="InterPro" id="IPR039424">
    <property type="entry name" value="SBP_5"/>
</dbReference>
<reference evidence="7" key="1">
    <citation type="submission" date="2020-10" db="EMBL/GenBank/DDBJ databases">
        <authorList>
            <person name="Gilroy R."/>
        </authorList>
    </citation>
    <scope>NUCLEOTIDE SEQUENCE</scope>
    <source>
        <strain evidence="7">ChiSjej1B19-7085</strain>
    </source>
</reference>
<dbReference type="AlphaFoldDB" id="A0A9D1J0W2"/>
<dbReference type="Gene3D" id="3.10.105.10">
    <property type="entry name" value="Dipeptide-binding Protein, Domain 3"/>
    <property type="match status" value="1"/>
</dbReference>
<dbReference type="FunFam" id="3.90.76.10:FF:000001">
    <property type="entry name" value="Oligopeptide ABC transporter substrate-binding protein"/>
    <property type="match status" value="1"/>
</dbReference>